<dbReference type="EMBL" id="CP033165">
    <property type="protein sequence ID" value="QGH01850.1"/>
    <property type="molecule type" value="Genomic_DNA"/>
</dbReference>
<evidence type="ECO:0000256" key="2">
    <source>
        <dbReference type="SAM" id="Phobius"/>
    </source>
</evidence>
<evidence type="ECO:0008006" key="5">
    <source>
        <dbReference type="Google" id="ProtNLM"/>
    </source>
</evidence>
<dbReference type="AlphaFoldDB" id="A0A9X7S6L4"/>
<dbReference type="RefSeq" id="WP_154412789.1">
    <property type="nucleotide sequence ID" value="NZ_CP033165.1"/>
</dbReference>
<accession>A0A9X7S6L4</accession>
<reference evidence="3 4" key="1">
    <citation type="submission" date="2018-10" db="EMBL/GenBank/DDBJ databases">
        <title>Comparative Genomics Analysis of the Streptococcus dysgalactiae subspecies dysgalactiae.</title>
        <authorList>
            <person name="Koh T.H."/>
            <person name="Abdul Rahman N."/>
            <person name="Sessions O.M."/>
        </authorList>
    </citation>
    <scope>NUCLEOTIDE SEQUENCE [LARGE SCALE GENOMIC DNA]</scope>
    <source>
        <strain evidence="3 4">DB60705-15</strain>
    </source>
</reference>
<evidence type="ECO:0000256" key="1">
    <source>
        <dbReference type="SAM" id="MobiDB-lite"/>
    </source>
</evidence>
<dbReference type="Pfam" id="PF20193">
    <property type="entry name" value="DUF6556"/>
    <property type="match status" value="1"/>
</dbReference>
<keyword evidence="2" id="KW-0812">Transmembrane</keyword>
<feature type="compositionally biased region" description="Low complexity" evidence="1">
    <location>
        <begin position="112"/>
        <end position="124"/>
    </location>
</feature>
<feature type="transmembrane region" description="Helical" evidence="2">
    <location>
        <begin position="33"/>
        <end position="53"/>
    </location>
</feature>
<feature type="region of interest" description="Disordered" evidence="1">
    <location>
        <begin position="1"/>
        <end position="20"/>
    </location>
</feature>
<evidence type="ECO:0000313" key="4">
    <source>
        <dbReference type="Proteomes" id="UP000347383"/>
    </source>
</evidence>
<dbReference type="Proteomes" id="UP000347383">
    <property type="component" value="Chromosome"/>
</dbReference>
<keyword evidence="2" id="KW-1133">Transmembrane helix</keyword>
<dbReference type="InterPro" id="IPR046686">
    <property type="entry name" value="DUF6556"/>
</dbReference>
<organism evidence="3 4">
    <name type="scientific">Streptococcus dysgalactiae subsp. dysgalactiae</name>
    <dbReference type="NCBI Taxonomy" id="99822"/>
    <lineage>
        <taxon>Bacteria</taxon>
        <taxon>Bacillati</taxon>
        <taxon>Bacillota</taxon>
        <taxon>Bacilli</taxon>
        <taxon>Lactobacillales</taxon>
        <taxon>Streptococcaceae</taxon>
        <taxon>Streptococcus</taxon>
    </lineage>
</organism>
<feature type="compositionally biased region" description="Polar residues" evidence="1">
    <location>
        <begin position="99"/>
        <end position="111"/>
    </location>
</feature>
<gene>
    <name evidence="3" type="ORF">EA457_04435</name>
</gene>
<keyword evidence="2" id="KW-0472">Membrane</keyword>
<proteinExistence type="predicted"/>
<sequence length="146" mass="15401">MSSHYSRQQKPRKSGGVPTQHIKTGFTAFQKSIALIGSILSIIVATITITRALQPAPDTKTDNTSKESSNTIVKIIEKDSSQGNQTHTDSSKNSDETKSNLPPSSTVPSHNDTTPTTPDTPSTTEGTQLPNAAGTEDANTGLPTNP</sequence>
<evidence type="ECO:0000313" key="3">
    <source>
        <dbReference type="EMBL" id="QGH01850.1"/>
    </source>
</evidence>
<feature type="compositionally biased region" description="Basic and acidic residues" evidence="1">
    <location>
        <begin position="89"/>
        <end position="98"/>
    </location>
</feature>
<protein>
    <recommendedName>
        <fullName evidence="5">TBC1 domain family member 8B</fullName>
    </recommendedName>
</protein>
<feature type="region of interest" description="Disordered" evidence="1">
    <location>
        <begin position="52"/>
        <end position="146"/>
    </location>
</feature>
<feature type="compositionally biased region" description="Polar residues" evidence="1">
    <location>
        <begin position="137"/>
        <end position="146"/>
    </location>
</feature>
<name>A0A9X7S6L4_STRDY</name>